<dbReference type="RefSeq" id="WP_109873455.1">
    <property type="nucleotide sequence ID" value="NZ_QGNA01000007.1"/>
</dbReference>
<dbReference type="EMBL" id="QGNA01000007">
    <property type="protein sequence ID" value="PWS34482.1"/>
    <property type="molecule type" value="Genomic_DNA"/>
</dbReference>
<dbReference type="OrthoDB" id="5458608at2"/>
<accession>A0A317F7N8</accession>
<protein>
    <submittedName>
        <fullName evidence="1">Uncharacterized protein</fullName>
    </submittedName>
</protein>
<reference evidence="2" key="1">
    <citation type="submission" date="2018-05" db="EMBL/GenBank/DDBJ databases">
        <authorList>
            <person name="Du Z."/>
            <person name="Wang X."/>
        </authorList>
    </citation>
    <scope>NUCLEOTIDE SEQUENCE [LARGE SCALE GENOMIC DNA]</scope>
    <source>
        <strain evidence="2">CQN31</strain>
    </source>
</reference>
<evidence type="ECO:0000313" key="1">
    <source>
        <dbReference type="EMBL" id="PWS34482.1"/>
    </source>
</evidence>
<gene>
    <name evidence="1" type="ORF">DFH01_26070</name>
</gene>
<keyword evidence="2" id="KW-1185">Reference proteome</keyword>
<comment type="caution">
    <text evidence="1">The sequence shown here is derived from an EMBL/GenBank/DDBJ whole genome shotgun (WGS) entry which is preliminary data.</text>
</comment>
<dbReference type="Proteomes" id="UP000245765">
    <property type="component" value="Unassembled WGS sequence"/>
</dbReference>
<sequence>MNDTIYADGVTDVTVVGANARVRFHTLVAEGKGKPKAVHAFTLVIPVEALATFGERLPQLTEQLLQSGRLKKVQREPAKASAPN</sequence>
<proteinExistence type="predicted"/>
<dbReference type="AlphaFoldDB" id="A0A317F7N8"/>
<organism evidence="1 2">
    <name type="scientific">Falsiroseomonas bella</name>
    <dbReference type="NCBI Taxonomy" id="2184016"/>
    <lineage>
        <taxon>Bacteria</taxon>
        <taxon>Pseudomonadati</taxon>
        <taxon>Pseudomonadota</taxon>
        <taxon>Alphaproteobacteria</taxon>
        <taxon>Acetobacterales</taxon>
        <taxon>Roseomonadaceae</taxon>
        <taxon>Falsiroseomonas</taxon>
    </lineage>
</organism>
<evidence type="ECO:0000313" key="2">
    <source>
        <dbReference type="Proteomes" id="UP000245765"/>
    </source>
</evidence>
<name>A0A317F7N8_9PROT</name>